<dbReference type="Proteomes" id="UP001159363">
    <property type="component" value="Chromosome 16"/>
</dbReference>
<evidence type="ECO:0000256" key="1">
    <source>
        <dbReference type="SAM" id="MobiDB-lite"/>
    </source>
</evidence>
<organism evidence="2 3">
    <name type="scientific">Dryococelus australis</name>
    <dbReference type="NCBI Taxonomy" id="614101"/>
    <lineage>
        <taxon>Eukaryota</taxon>
        <taxon>Metazoa</taxon>
        <taxon>Ecdysozoa</taxon>
        <taxon>Arthropoda</taxon>
        <taxon>Hexapoda</taxon>
        <taxon>Insecta</taxon>
        <taxon>Pterygota</taxon>
        <taxon>Neoptera</taxon>
        <taxon>Polyneoptera</taxon>
        <taxon>Phasmatodea</taxon>
        <taxon>Verophasmatodea</taxon>
        <taxon>Anareolatae</taxon>
        <taxon>Phasmatidae</taxon>
        <taxon>Eurycanthinae</taxon>
        <taxon>Dryococelus</taxon>
    </lineage>
</organism>
<feature type="region of interest" description="Disordered" evidence="1">
    <location>
        <begin position="1"/>
        <end position="75"/>
    </location>
</feature>
<name>A0ABQ9FZ67_9NEOP</name>
<dbReference type="EMBL" id="JARBHB010000017">
    <property type="protein sequence ID" value="KAJ8865539.1"/>
    <property type="molecule type" value="Genomic_DNA"/>
</dbReference>
<gene>
    <name evidence="2" type="ORF">PR048_033059</name>
</gene>
<evidence type="ECO:0000313" key="2">
    <source>
        <dbReference type="EMBL" id="KAJ8865539.1"/>
    </source>
</evidence>
<feature type="compositionally biased region" description="Basic and acidic residues" evidence="1">
    <location>
        <begin position="1"/>
        <end position="14"/>
    </location>
</feature>
<keyword evidence="3" id="KW-1185">Reference proteome</keyword>
<comment type="caution">
    <text evidence="2">The sequence shown here is derived from an EMBL/GenBank/DDBJ whole genome shotgun (WGS) entry which is preliminary data.</text>
</comment>
<protein>
    <submittedName>
        <fullName evidence="2">Uncharacterized protein</fullName>
    </submittedName>
</protein>
<evidence type="ECO:0000313" key="3">
    <source>
        <dbReference type="Proteomes" id="UP001159363"/>
    </source>
</evidence>
<accession>A0ABQ9FZ67</accession>
<reference evidence="2 3" key="1">
    <citation type="submission" date="2023-02" db="EMBL/GenBank/DDBJ databases">
        <title>LHISI_Scaffold_Assembly.</title>
        <authorList>
            <person name="Stuart O.P."/>
            <person name="Cleave R."/>
            <person name="Magrath M.J.L."/>
            <person name="Mikheyev A.S."/>
        </authorList>
    </citation>
    <scope>NUCLEOTIDE SEQUENCE [LARGE SCALE GENOMIC DNA]</scope>
    <source>
        <strain evidence="2">Daus_M_001</strain>
        <tissue evidence="2">Leg muscle</tissue>
    </source>
</reference>
<proteinExistence type="predicted"/>
<sequence>MRGWRRRESPEKTRRAAVSSSTIRTCEIAGVNRPGIEPGSPRGERSTARTTSGELEAQQPHELRQRSPVSGRMNDLERQSANVLLITSLGRDSCEEPSGPDHQPGVCDHGDYKRVQCAIIRREQTETDRLHCKKLRIYAGFEGLGKKMVVGGNGSIGSGWLIILTLWAGVRALNCQPQNEKRGYSTPTEGQL</sequence>